<keyword evidence="3" id="KW-1185">Reference proteome</keyword>
<reference evidence="2 3" key="1">
    <citation type="submission" date="2019-11" db="EMBL/GenBank/DDBJ databases">
        <authorList>
            <person name="Criscuolo A."/>
        </authorList>
    </citation>
    <scope>NUCLEOTIDE SEQUENCE [LARGE SCALE GENOMIC DNA]</scope>
    <source>
        <strain evidence="2">CIP111667</strain>
    </source>
</reference>
<evidence type="ECO:0000259" key="1">
    <source>
        <dbReference type="Pfam" id="PF13338"/>
    </source>
</evidence>
<protein>
    <recommendedName>
        <fullName evidence="1">AbiEi antitoxin N-terminal domain-containing protein</fullName>
    </recommendedName>
</protein>
<dbReference type="AlphaFoldDB" id="A0A7M4DQX0"/>
<feature type="domain" description="AbiEi antitoxin N-terminal" evidence="1">
    <location>
        <begin position="11"/>
        <end position="53"/>
    </location>
</feature>
<proteinExistence type="predicted"/>
<gene>
    <name evidence="2" type="ORF">HALOF300_04561</name>
</gene>
<evidence type="ECO:0000313" key="3">
    <source>
        <dbReference type="Proteomes" id="UP000419743"/>
    </source>
</evidence>
<dbReference type="Pfam" id="PF13338">
    <property type="entry name" value="AbiEi_4"/>
    <property type="match status" value="1"/>
</dbReference>
<dbReference type="EMBL" id="CACRYJ010000064">
    <property type="protein sequence ID" value="VZO39864.1"/>
    <property type="molecule type" value="Genomic_DNA"/>
</dbReference>
<dbReference type="Proteomes" id="UP000419743">
    <property type="component" value="Unassembled WGS sequence"/>
</dbReference>
<comment type="caution">
    <text evidence="2">The sequence shown here is derived from an EMBL/GenBank/DDBJ whole genome shotgun (WGS) entry which is preliminary data.</text>
</comment>
<dbReference type="RefSeq" id="WP_156743157.1">
    <property type="nucleotide sequence ID" value="NZ_CACRYJ010000064.1"/>
</dbReference>
<accession>A0A7M4DQX0</accession>
<name>A0A7M4DQX0_9MICO</name>
<sequence length="314" mass="34511">MKPIGQPAEALQLARGQAGLLSTSQCVVLGLSTQRITNLVRTGLWRRIARSVYDTGYIDPDVDPLDWARIQSAWIGMLGLGPEAIAVGLCALALHGVWGLPKRIMPEVALPAGRFARGPETIRVRRFSSTLGTINLAGRLVADVPTALVQALPELDRNTAVAVLDSALNRGQLTDRSLSVVRERVRGRRGAARLHEWWPLVDRRAESPVETHARLDCHDAGIPPDDLQVILRNRHGTFLARGDLGWIRADGSWVLVEIDGRSVHAQPDALYGDRTRQNRIALGRKGTTLLRYTAVDVYRKGHIPAEVRMALDPT</sequence>
<dbReference type="InterPro" id="IPR025159">
    <property type="entry name" value="AbiEi_N"/>
</dbReference>
<evidence type="ECO:0000313" key="2">
    <source>
        <dbReference type="EMBL" id="VZO39864.1"/>
    </source>
</evidence>
<organism evidence="2 3">
    <name type="scientific">Occultella aeris</name>
    <dbReference type="NCBI Taxonomy" id="2761496"/>
    <lineage>
        <taxon>Bacteria</taxon>
        <taxon>Bacillati</taxon>
        <taxon>Actinomycetota</taxon>
        <taxon>Actinomycetes</taxon>
        <taxon>Micrococcales</taxon>
        <taxon>Ruaniaceae</taxon>
        <taxon>Occultella</taxon>
    </lineage>
</organism>